<dbReference type="SMART" id="SM01040">
    <property type="entry name" value="Bro-N"/>
    <property type="match status" value="1"/>
</dbReference>
<keyword evidence="3" id="KW-1185">Reference proteome</keyword>
<dbReference type="Proteomes" id="UP000664360">
    <property type="component" value="Chromosome"/>
</dbReference>
<accession>A0ABZ2SVY1</accession>
<feature type="domain" description="Bro-N" evidence="1">
    <location>
        <begin position="16"/>
        <end position="113"/>
    </location>
</feature>
<organism evidence="2 3">
    <name type="scientific">Candidatus Enterococcus mangumiae</name>
    <dbReference type="NCBI Taxonomy" id="2230878"/>
    <lineage>
        <taxon>Bacteria</taxon>
        <taxon>Bacillati</taxon>
        <taxon>Bacillota</taxon>
        <taxon>Bacilli</taxon>
        <taxon>Lactobacillales</taxon>
        <taxon>Enterococcaceae</taxon>
        <taxon>Enterococcus</taxon>
    </lineage>
</organism>
<evidence type="ECO:0000313" key="2">
    <source>
        <dbReference type="EMBL" id="WYJ79907.1"/>
    </source>
</evidence>
<name>A0ABZ2SVY1_9ENTE</name>
<dbReference type="InterPro" id="IPR003497">
    <property type="entry name" value="BRO_N_domain"/>
</dbReference>
<gene>
    <name evidence="2" type="ORF">DOK79_001460</name>
</gene>
<protein>
    <recommendedName>
        <fullName evidence="1">Bro-N domain-containing protein</fullName>
    </recommendedName>
</protein>
<reference evidence="2 3" key="2">
    <citation type="submission" date="2024-03" db="EMBL/GenBank/DDBJ databases">
        <title>The Genome Sequence of Enterococcus sp. DIV1094.</title>
        <authorList>
            <consortium name="The Broad Institute Genomics Platform"/>
            <consortium name="The Broad Institute Microbial Omics Core"/>
            <consortium name="The Broad Institute Genomic Center for Infectious Diseases"/>
            <person name="Earl A."/>
            <person name="Manson A."/>
            <person name="Gilmore M."/>
            <person name="Schwartman J."/>
            <person name="Shea T."/>
            <person name="Abouelleil A."/>
            <person name="Cao P."/>
            <person name="Chapman S."/>
            <person name="Cusick C."/>
            <person name="Young S."/>
            <person name="Neafsey D."/>
            <person name="Nusbaum C."/>
            <person name="Birren B."/>
        </authorList>
    </citation>
    <scope>NUCLEOTIDE SEQUENCE [LARGE SCALE GENOMIC DNA]</scope>
    <source>
        <strain evidence="2 3">DIV1094</strain>
    </source>
</reference>
<proteinExistence type="predicted"/>
<evidence type="ECO:0000259" key="1">
    <source>
        <dbReference type="SMART" id="SM01040"/>
    </source>
</evidence>
<sequence length="234" mass="27146">MQGLVLAKEELFQGIHCDLWMDKDRNPFMSMDQFAEALGYTDRKGIEKIVERNPYLKDKEFSTTDKLSEVEGDRVVKRERRLFTRDGIMEVSFLSQKPKAREFRAWARKVLIAFMDGQIVWKEKRVIGKQIRLSMTDAIRDAGFSPHFYKHFTNLCYKSAIGFNATQIRKARGVEKGNNILDFLTIEEHEAVNKREQQIATLIGLGMEYEQIKEILANGGVIYQTTLKMPETAR</sequence>
<dbReference type="RefSeq" id="WP_206854282.1">
    <property type="nucleotide sequence ID" value="NZ_CP147250.1"/>
</dbReference>
<evidence type="ECO:0000313" key="3">
    <source>
        <dbReference type="Proteomes" id="UP000664360"/>
    </source>
</evidence>
<reference evidence="2 3" key="1">
    <citation type="submission" date="2021-03" db="EMBL/GenBank/DDBJ databases">
        <authorList>
            <person name="Gilmore M.S."/>
            <person name="Schwartzman J."/>
            <person name="Van Tyne D."/>
            <person name="Martin M."/>
            <person name="Earl A.M."/>
            <person name="Manson A.L."/>
            <person name="Straub T."/>
            <person name="Salamzade R."/>
            <person name="Saavedra J."/>
            <person name="Lebreton F."/>
            <person name="Prichula J."/>
            <person name="Schaufler K."/>
            <person name="Gaca A."/>
            <person name="Sgardioli B."/>
            <person name="Wagenaar J."/>
            <person name="Strong T."/>
        </authorList>
    </citation>
    <scope>NUCLEOTIDE SEQUENCE [LARGE SCALE GENOMIC DNA]</scope>
    <source>
        <strain evidence="2 3">DIV1094</strain>
    </source>
</reference>
<dbReference type="EMBL" id="CP147250">
    <property type="protein sequence ID" value="WYJ79907.1"/>
    <property type="molecule type" value="Genomic_DNA"/>
</dbReference>
<dbReference type="Pfam" id="PF02498">
    <property type="entry name" value="Bro-N"/>
    <property type="match status" value="1"/>
</dbReference>